<name>A0AA39V4V3_9LECA</name>
<protein>
    <submittedName>
        <fullName evidence="2">Uncharacterized protein</fullName>
    </submittedName>
</protein>
<dbReference type="EMBL" id="JAFEKC020000002">
    <property type="protein sequence ID" value="KAK0516132.1"/>
    <property type="molecule type" value="Genomic_DNA"/>
</dbReference>
<feature type="compositionally biased region" description="Low complexity" evidence="1">
    <location>
        <begin position="53"/>
        <end position="67"/>
    </location>
</feature>
<keyword evidence="3" id="KW-1185">Reference proteome</keyword>
<gene>
    <name evidence="2" type="ORF">JMJ35_000735</name>
</gene>
<reference evidence="2" key="1">
    <citation type="submission" date="2023-03" db="EMBL/GenBank/DDBJ databases">
        <title>Complete genome of Cladonia borealis.</title>
        <authorList>
            <person name="Park H."/>
        </authorList>
    </citation>
    <scope>NUCLEOTIDE SEQUENCE</scope>
    <source>
        <strain evidence="2">ANT050790</strain>
    </source>
</reference>
<feature type="compositionally biased region" description="Basic and acidic residues" evidence="1">
    <location>
        <begin position="18"/>
        <end position="33"/>
    </location>
</feature>
<feature type="region of interest" description="Disordered" evidence="1">
    <location>
        <begin position="1"/>
        <end position="135"/>
    </location>
</feature>
<sequence length="135" mass="15048">MSDHHSRGSSRGSNPSPSKERTYLEPESNKSKDGYLNPYYSPSSRVAKGLPFTSTSSSNNSSRSPSKPSRRPAPKAAIIHNDPDAPKDKDPYKKTADARYHKNSFLDSDEPKEKDSLASKAYDPGYYHNSSFYKD</sequence>
<organism evidence="2 3">
    <name type="scientific">Cladonia borealis</name>
    <dbReference type="NCBI Taxonomy" id="184061"/>
    <lineage>
        <taxon>Eukaryota</taxon>
        <taxon>Fungi</taxon>
        <taxon>Dikarya</taxon>
        <taxon>Ascomycota</taxon>
        <taxon>Pezizomycotina</taxon>
        <taxon>Lecanoromycetes</taxon>
        <taxon>OSLEUM clade</taxon>
        <taxon>Lecanoromycetidae</taxon>
        <taxon>Lecanorales</taxon>
        <taxon>Lecanorineae</taxon>
        <taxon>Cladoniaceae</taxon>
        <taxon>Cladonia</taxon>
    </lineage>
</organism>
<accession>A0AA39V4V3</accession>
<dbReference type="Proteomes" id="UP001166286">
    <property type="component" value="Unassembled WGS sequence"/>
</dbReference>
<evidence type="ECO:0000313" key="3">
    <source>
        <dbReference type="Proteomes" id="UP001166286"/>
    </source>
</evidence>
<evidence type="ECO:0000256" key="1">
    <source>
        <dbReference type="SAM" id="MobiDB-lite"/>
    </source>
</evidence>
<comment type="caution">
    <text evidence="2">The sequence shown here is derived from an EMBL/GenBank/DDBJ whole genome shotgun (WGS) entry which is preliminary data.</text>
</comment>
<evidence type="ECO:0000313" key="2">
    <source>
        <dbReference type="EMBL" id="KAK0516132.1"/>
    </source>
</evidence>
<proteinExistence type="predicted"/>
<dbReference type="AlphaFoldDB" id="A0AA39V4V3"/>
<feature type="compositionally biased region" description="Basic and acidic residues" evidence="1">
    <location>
        <begin position="81"/>
        <end position="100"/>
    </location>
</feature>